<name>A0ABR2JK15_9EUKA</name>
<evidence type="ECO:0000313" key="5">
    <source>
        <dbReference type="Proteomes" id="UP001470230"/>
    </source>
</evidence>
<feature type="compositionally biased region" description="Polar residues" evidence="2">
    <location>
        <begin position="433"/>
        <end position="447"/>
    </location>
</feature>
<feature type="compositionally biased region" description="Low complexity" evidence="2">
    <location>
        <begin position="473"/>
        <end position="499"/>
    </location>
</feature>
<accession>A0ABR2JK15</accession>
<feature type="domain" description="Cilium assembly protein DZIP1 N-terminal" evidence="3">
    <location>
        <begin position="4"/>
        <end position="100"/>
    </location>
</feature>
<feature type="compositionally biased region" description="Basic and acidic residues" evidence="2">
    <location>
        <begin position="732"/>
        <end position="749"/>
    </location>
</feature>
<sequence>MSETNIDWNLIKNLDPAQIKHNKDSKSIYAIIKSIGSSYISLDDLGVFTNNPLTPRLIQLLQLAIEYLMLFQKHLSKNLESKNNEYSKLKKKFQQVLEINENLRKPREVCPTCGKKFKIGYLDQHFRLRHPDLIEPWIQIRAKSTIARSNEDKAIIEEISAIQKAKERNNKFEINKCNSVQISPIKKTKDESNEQKSQLQSEEQISLNQRQLNQMVDEISKRISEHIQLNKDSCNTDSVDVKNTRNNQNNNSNQTRQMQQFNIDARLHDQSQNYQDYIQYNTTSELGEAEYNRQNRAKNNQYISPIKKNSGNRVVFDPTAIENHTDSRRKNKDRNLYDNNDYDYDYNDENANDENYNPPQKYEKSNQINQDFQDQKISANELDDFIMGSSDVAISNQQTKSKQQQNQIPLEQNQPNRQQKASNQQQRQEKPKSNQPQIKQQLPNIKQNYDDNTNANNNDFDDFMMGSSEMVTPINQSKNPPKPQQQQPKQLKQQEQPIPANDSQYQKNNEENQNDGDYKDEFDEFMVDSSEIDQTRSSSKPKQQSQSQNTKQPNQQQPKQVQQMQQQYPKQTQRQSKPIQQQQPKQIQQQQLKQKQMSKQQYQLAQSNSSPYQMKNSDNQSAETYHDGLDDFMMGSSEVATSNIQDSNKKYSQKVQRQFKDSPQSPKNISYFPSSASFSPNASPPPPSSSSSFPPSPSSFSPAIRKQRRQQQQQQQQQKQQQNPSNSEFEFTDEKPPLKELPKPPKRDVTANGQSNYVTFTNNELDDLIQESSSILNEETKSKPNKNTKSKKNNVKNTFSTKQTTFTNSDLDALIQESSSLLEEKKKTQNQQKQSTKQTFKNNNKDIFYENEIPSQFEKYSPSELEVILAEESSVMDNKLAPKSKHNAKPKSNYRDEDEYYYDQGPQSVNNSSYRGDFYDDYPNENTFDDKYDYPNDSRSNNFSNPTISSQKFKANDYSNYNSDFYDDNNVNDSQYRSFNNYDKYGNEDINTTKQQPVQQEKINKPPLSIAEARKMAKKKKKSQQITTIGGVEFTDSQLAGFL</sequence>
<evidence type="ECO:0000259" key="3">
    <source>
        <dbReference type="Pfam" id="PF13815"/>
    </source>
</evidence>
<dbReference type="InterPro" id="IPR032714">
    <property type="entry name" value="DZIP1_N"/>
</dbReference>
<feature type="compositionally biased region" description="Low complexity" evidence="2">
    <location>
        <begin position="535"/>
        <end position="606"/>
    </location>
</feature>
<evidence type="ECO:0000313" key="4">
    <source>
        <dbReference type="EMBL" id="KAK8878232.1"/>
    </source>
</evidence>
<feature type="region of interest" description="Disordered" evidence="2">
    <location>
        <begin position="395"/>
        <end position="809"/>
    </location>
</feature>
<organism evidence="4 5">
    <name type="scientific">Tritrichomonas musculus</name>
    <dbReference type="NCBI Taxonomy" id="1915356"/>
    <lineage>
        <taxon>Eukaryota</taxon>
        <taxon>Metamonada</taxon>
        <taxon>Parabasalia</taxon>
        <taxon>Tritrichomonadida</taxon>
        <taxon>Tritrichomonadidae</taxon>
        <taxon>Tritrichomonas</taxon>
    </lineage>
</organism>
<feature type="compositionally biased region" description="Acidic residues" evidence="2">
    <location>
        <begin position="340"/>
        <end position="352"/>
    </location>
</feature>
<protein>
    <recommendedName>
        <fullName evidence="3">Cilium assembly protein DZIP1 N-terminal domain-containing protein</fullName>
    </recommendedName>
</protein>
<feature type="compositionally biased region" description="Low complexity" evidence="2">
    <location>
        <begin position="710"/>
        <end position="722"/>
    </location>
</feature>
<dbReference type="Pfam" id="PF13815">
    <property type="entry name" value="Dzip-like_N"/>
    <property type="match status" value="1"/>
</dbReference>
<feature type="compositionally biased region" description="Low complexity" evidence="2">
    <location>
        <begin position="395"/>
        <end position="426"/>
    </location>
</feature>
<evidence type="ECO:0000256" key="2">
    <source>
        <dbReference type="SAM" id="MobiDB-lite"/>
    </source>
</evidence>
<proteinExistence type="predicted"/>
<feature type="compositionally biased region" description="Low complexity" evidence="2">
    <location>
        <begin position="672"/>
        <end position="681"/>
    </location>
</feature>
<feature type="region of interest" description="Disordered" evidence="2">
    <location>
        <begin position="234"/>
        <end position="255"/>
    </location>
</feature>
<feature type="compositionally biased region" description="Low complexity" evidence="2">
    <location>
        <begin position="829"/>
        <end position="842"/>
    </location>
</feature>
<feature type="region of interest" description="Disordered" evidence="2">
    <location>
        <begin position="879"/>
        <end position="948"/>
    </location>
</feature>
<feature type="region of interest" description="Disordered" evidence="2">
    <location>
        <begin position="822"/>
        <end position="846"/>
    </location>
</feature>
<feature type="compositionally biased region" description="Polar residues" evidence="2">
    <location>
        <begin position="607"/>
        <end position="623"/>
    </location>
</feature>
<dbReference type="EMBL" id="JAPFFF010000011">
    <property type="protein sequence ID" value="KAK8878232.1"/>
    <property type="molecule type" value="Genomic_DNA"/>
</dbReference>
<feature type="compositionally biased region" description="Polar residues" evidence="2">
    <location>
        <begin position="937"/>
        <end position="948"/>
    </location>
</feature>
<keyword evidence="1" id="KW-0175">Coiled coil</keyword>
<feature type="compositionally biased region" description="Polar residues" evidence="2">
    <location>
        <begin position="751"/>
        <end position="763"/>
    </location>
</feature>
<dbReference type="SUPFAM" id="SSF75712">
    <property type="entry name" value="Rad50 coiled-coil Zn hook"/>
    <property type="match status" value="1"/>
</dbReference>
<feature type="compositionally biased region" description="Low complexity" evidence="2">
    <location>
        <begin position="244"/>
        <end position="255"/>
    </location>
</feature>
<feature type="compositionally biased region" description="Basic and acidic residues" evidence="2">
    <location>
        <begin position="323"/>
        <end position="336"/>
    </location>
</feature>
<keyword evidence="5" id="KW-1185">Reference proteome</keyword>
<feature type="compositionally biased region" description="Acidic residues" evidence="2">
    <location>
        <begin position="512"/>
        <end position="526"/>
    </location>
</feature>
<feature type="compositionally biased region" description="Basic residues" evidence="2">
    <location>
        <begin position="783"/>
        <end position="794"/>
    </location>
</feature>
<gene>
    <name evidence="4" type="ORF">M9Y10_004997</name>
</gene>
<feature type="compositionally biased region" description="Polar residues" evidence="2">
    <location>
        <begin position="653"/>
        <end position="668"/>
    </location>
</feature>
<feature type="region of interest" description="Disordered" evidence="2">
    <location>
        <begin position="323"/>
        <end position="364"/>
    </location>
</feature>
<feature type="compositionally biased region" description="Polar residues" evidence="2">
    <location>
        <begin position="905"/>
        <end position="914"/>
    </location>
</feature>
<comment type="caution">
    <text evidence="4">The sequence shown here is derived from an EMBL/GenBank/DDBJ whole genome shotgun (WGS) entry which is preliminary data.</text>
</comment>
<feature type="compositionally biased region" description="Low complexity" evidence="2">
    <location>
        <begin position="689"/>
        <end position="703"/>
    </location>
</feature>
<reference evidence="4 5" key="1">
    <citation type="submission" date="2024-04" db="EMBL/GenBank/DDBJ databases">
        <title>Tritrichomonas musculus Genome.</title>
        <authorList>
            <person name="Alves-Ferreira E."/>
            <person name="Grigg M."/>
            <person name="Lorenzi H."/>
            <person name="Galac M."/>
        </authorList>
    </citation>
    <scope>NUCLEOTIDE SEQUENCE [LARGE SCALE GENOMIC DNA]</scope>
    <source>
        <strain evidence="4 5">EAF2021</strain>
    </source>
</reference>
<evidence type="ECO:0000256" key="1">
    <source>
        <dbReference type="SAM" id="Coils"/>
    </source>
</evidence>
<feature type="coiled-coil region" evidence="1">
    <location>
        <begin position="72"/>
        <end position="99"/>
    </location>
</feature>
<dbReference type="Proteomes" id="UP001470230">
    <property type="component" value="Unassembled WGS sequence"/>
</dbReference>